<keyword evidence="3" id="KW-0328">Glycosyltransferase</keyword>
<accession>A0A5C6E4E7</accession>
<dbReference type="SUPFAM" id="SSF53448">
    <property type="entry name" value="Nucleotide-diphospho-sugar transferases"/>
    <property type="match status" value="1"/>
</dbReference>
<evidence type="ECO:0000313" key="3">
    <source>
        <dbReference type="EMBL" id="TWU42461.1"/>
    </source>
</evidence>
<dbReference type="EMBL" id="SJPV01000001">
    <property type="protein sequence ID" value="TWU42461.1"/>
    <property type="molecule type" value="Genomic_DNA"/>
</dbReference>
<dbReference type="RefSeq" id="WP_231615371.1">
    <property type="nucleotide sequence ID" value="NZ_SJPV01000001.1"/>
</dbReference>
<dbReference type="Gene3D" id="3.90.550.10">
    <property type="entry name" value="Spore Coat Polysaccharide Biosynthesis Protein SpsA, Chain A"/>
    <property type="match status" value="1"/>
</dbReference>
<protein>
    <submittedName>
        <fullName evidence="3">4,4'-diaponeurosporenoate glycosyltransferase</fullName>
        <ecNumber evidence="3">2.4.1.-</ecNumber>
    </submittedName>
</protein>
<dbReference type="Pfam" id="PF00535">
    <property type="entry name" value="Glycos_transf_2"/>
    <property type="match status" value="1"/>
</dbReference>
<dbReference type="CDD" id="cd00761">
    <property type="entry name" value="Glyco_tranf_GTA_type"/>
    <property type="match status" value="1"/>
</dbReference>
<reference evidence="3 4" key="1">
    <citation type="submission" date="2019-02" db="EMBL/GenBank/DDBJ databases">
        <title>Deep-cultivation of Planctomycetes and their phenomic and genomic characterization uncovers novel biology.</title>
        <authorList>
            <person name="Wiegand S."/>
            <person name="Jogler M."/>
            <person name="Boedeker C."/>
            <person name="Pinto D."/>
            <person name="Vollmers J."/>
            <person name="Rivas-Marin E."/>
            <person name="Kohn T."/>
            <person name="Peeters S.H."/>
            <person name="Heuer A."/>
            <person name="Rast P."/>
            <person name="Oberbeckmann S."/>
            <person name="Bunk B."/>
            <person name="Jeske O."/>
            <person name="Meyerdierks A."/>
            <person name="Storesund J.E."/>
            <person name="Kallscheuer N."/>
            <person name="Luecker S."/>
            <person name="Lage O.M."/>
            <person name="Pohl T."/>
            <person name="Merkel B.J."/>
            <person name="Hornburger P."/>
            <person name="Mueller R.-W."/>
            <person name="Bruemmer F."/>
            <person name="Labrenz M."/>
            <person name="Spormann A.M."/>
            <person name="Op Den Camp H."/>
            <person name="Overmann J."/>
            <person name="Amann R."/>
            <person name="Jetten M.S.M."/>
            <person name="Mascher T."/>
            <person name="Medema M.H."/>
            <person name="Devos D.P."/>
            <person name="Kaster A.-K."/>
            <person name="Ovreas L."/>
            <person name="Rohde M."/>
            <person name="Galperin M.Y."/>
            <person name="Jogler C."/>
        </authorList>
    </citation>
    <scope>NUCLEOTIDE SEQUENCE [LARGE SCALE GENOMIC DNA]</scope>
    <source>
        <strain evidence="3 4">Poly41</strain>
    </source>
</reference>
<keyword evidence="1" id="KW-0812">Transmembrane</keyword>
<keyword evidence="1" id="KW-1133">Transmembrane helix</keyword>
<dbReference type="AlphaFoldDB" id="A0A5C6E4E7"/>
<dbReference type="PANTHER" id="PTHR43646">
    <property type="entry name" value="GLYCOSYLTRANSFERASE"/>
    <property type="match status" value="1"/>
</dbReference>
<dbReference type="Proteomes" id="UP000319143">
    <property type="component" value="Unassembled WGS sequence"/>
</dbReference>
<sequence>MMVLAWTLALVGVFAAGIPTLMFLANLPLFCVGIDQTSVRKSVENRDVSVLIPARNEAASIARCIESVLQNRGVNVEVIVLEDNSSDATAEIVRGIAEVEQSVRCLAGNALPDGWNGKQYACWQLALEASYTQLLFLDADVRLSPDAIERLLTYQEHTGVSLLSAFPHQATGTILEKLLIPLMHYMLLCFLPFSLMRTKADPMFAAGCGQLFLTTRDDYTTAGTHSAIRESRHDGLKLPRIYRQAGLRTDVIDGTNLAECRMYHSGPEVMLGLLKNATEGIANRHLIAPFSFVLIAANVFPILSLVIAVWAGATWCAVVALIAIGLAHIPRTLAMLRFRQPLVGVLGHSIATLLFVVLQWVAFAMAGMGLRTNWRGRSR</sequence>
<evidence type="ECO:0000313" key="4">
    <source>
        <dbReference type="Proteomes" id="UP000319143"/>
    </source>
</evidence>
<keyword evidence="4" id="KW-1185">Reference proteome</keyword>
<keyword evidence="3" id="KW-0808">Transferase</keyword>
<keyword evidence="1" id="KW-0472">Membrane</keyword>
<dbReference type="PANTHER" id="PTHR43646:SF3">
    <property type="entry name" value="SLR1566 PROTEIN"/>
    <property type="match status" value="1"/>
</dbReference>
<feature type="transmembrane region" description="Helical" evidence="1">
    <location>
        <begin position="345"/>
        <end position="370"/>
    </location>
</feature>
<dbReference type="InterPro" id="IPR001173">
    <property type="entry name" value="Glyco_trans_2-like"/>
</dbReference>
<name>A0A5C6E4E7_9BACT</name>
<proteinExistence type="predicted"/>
<dbReference type="EC" id="2.4.1.-" evidence="3"/>
<feature type="transmembrane region" description="Helical" evidence="1">
    <location>
        <begin position="292"/>
        <end position="325"/>
    </location>
</feature>
<feature type="domain" description="Glycosyltransferase 2-like" evidence="2">
    <location>
        <begin position="49"/>
        <end position="163"/>
    </location>
</feature>
<dbReference type="InterPro" id="IPR029044">
    <property type="entry name" value="Nucleotide-diphossugar_trans"/>
</dbReference>
<dbReference type="GO" id="GO:0016757">
    <property type="term" value="F:glycosyltransferase activity"/>
    <property type="evidence" value="ECO:0007669"/>
    <property type="project" value="UniProtKB-KW"/>
</dbReference>
<evidence type="ECO:0000256" key="1">
    <source>
        <dbReference type="SAM" id="Phobius"/>
    </source>
</evidence>
<gene>
    <name evidence="3" type="primary">crtQ</name>
    <name evidence="3" type="ORF">Poly41_07580</name>
</gene>
<evidence type="ECO:0000259" key="2">
    <source>
        <dbReference type="Pfam" id="PF00535"/>
    </source>
</evidence>
<comment type="caution">
    <text evidence="3">The sequence shown here is derived from an EMBL/GenBank/DDBJ whole genome shotgun (WGS) entry which is preliminary data.</text>
</comment>
<organism evidence="3 4">
    <name type="scientific">Novipirellula artificiosorum</name>
    <dbReference type="NCBI Taxonomy" id="2528016"/>
    <lineage>
        <taxon>Bacteria</taxon>
        <taxon>Pseudomonadati</taxon>
        <taxon>Planctomycetota</taxon>
        <taxon>Planctomycetia</taxon>
        <taxon>Pirellulales</taxon>
        <taxon>Pirellulaceae</taxon>
        <taxon>Novipirellula</taxon>
    </lineage>
</organism>